<accession>A0ACA9LWT4</accession>
<evidence type="ECO:0000313" key="1">
    <source>
        <dbReference type="EMBL" id="CAG8554123.1"/>
    </source>
</evidence>
<keyword evidence="2" id="KW-1185">Reference proteome</keyword>
<organism evidence="1 2">
    <name type="scientific">Dentiscutata heterogama</name>
    <dbReference type="NCBI Taxonomy" id="1316150"/>
    <lineage>
        <taxon>Eukaryota</taxon>
        <taxon>Fungi</taxon>
        <taxon>Fungi incertae sedis</taxon>
        <taxon>Mucoromycota</taxon>
        <taxon>Glomeromycotina</taxon>
        <taxon>Glomeromycetes</taxon>
        <taxon>Diversisporales</taxon>
        <taxon>Gigasporaceae</taxon>
        <taxon>Dentiscutata</taxon>
    </lineage>
</organism>
<reference evidence="1" key="1">
    <citation type="submission" date="2021-06" db="EMBL/GenBank/DDBJ databases">
        <authorList>
            <person name="Kallberg Y."/>
            <person name="Tangrot J."/>
            <person name="Rosling A."/>
        </authorList>
    </citation>
    <scope>NUCLEOTIDE SEQUENCE</scope>
    <source>
        <strain evidence="1">IL203A</strain>
    </source>
</reference>
<evidence type="ECO:0000313" key="2">
    <source>
        <dbReference type="Proteomes" id="UP000789702"/>
    </source>
</evidence>
<comment type="caution">
    <text evidence="1">The sequence shown here is derived from an EMBL/GenBank/DDBJ whole genome shotgun (WGS) entry which is preliminary data.</text>
</comment>
<sequence length="328" mass="36847">MDEDQKLCCMSIGFLLQKKDDSVVWRGPKKNAMIKQFLSDVCWGELDYLIIDTPPDEHLSVVEYLKDANPEGAILVTTPQAVALADVRKELNFCKKVNLPILGVIENMSGFICPHCEECTNLFSTGGGETMAHEFGVEFLGRVPIDPSLTLIVENQDPSPDNDLIKRYSASNLFKVLKIFVGTMSDRETIGNNGADDDLSLPKATVTKLITEMLPPDINCAKDTRDLLIDCCVEFIHLIASEANDICEKDAKKTIAAEHVIDALKHLGFENYLSEVQEVLKEHKKLQKDRDKKSSRLENSGMTEEELLRQQELLFAQSRLKYQAQQQN</sequence>
<proteinExistence type="predicted"/>
<protein>
    <submittedName>
        <fullName evidence="1">16052_t:CDS:1</fullName>
    </submittedName>
</protein>
<name>A0ACA9LWT4_9GLOM</name>
<dbReference type="Proteomes" id="UP000789702">
    <property type="component" value="Unassembled WGS sequence"/>
</dbReference>
<gene>
    <name evidence="1" type="ORF">DHETER_LOCUS5356</name>
</gene>
<dbReference type="EMBL" id="CAJVPU010005903">
    <property type="protein sequence ID" value="CAG8554123.1"/>
    <property type="molecule type" value="Genomic_DNA"/>
</dbReference>